<gene>
    <name evidence="2" type="ORF">FORC53_1168</name>
</gene>
<dbReference type="AlphaFoldDB" id="A0AAN1PMS3"/>
<feature type="transmembrane region" description="Helical" evidence="1">
    <location>
        <begin position="16"/>
        <end position="35"/>
    </location>
</feature>
<proteinExistence type="predicted"/>
<protein>
    <submittedName>
        <fullName evidence="2">Uncharacterized protein</fullName>
    </submittedName>
</protein>
<evidence type="ECO:0000256" key="1">
    <source>
        <dbReference type="SAM" id="Phobius"/>
    </source>
</evidence>
<evidence type="ECO:0000313" key="3">
    <source>
        <dbReference type="Proteomes" id="UP000263418"/>
    </source>
</evidence>
<keyword evidence="1" id="KW-0472">Membrane</keyword>
<dbReference type="Proteomes" id="UP000263418">
    <property type="component" value="Chromosome 1"/>
</dbReference>
<organism evidence="2 3">
    <name type="scientific">Vibrio vulnificus</name>
    <dbReference type="NCBI Taxonomy" id="672"/>
    <lineage>
        <taxon>Bacteria</taxon>
        <taxon>Pseudomonadati</taxon>
        <taxon>Pseudomonadota</taxon>
        <taxon>Gammaproteobacteria</taxon>
        <taxon>Vibrionales</taxon>
        <taxon>Vibrionaceae</taxon>
        <taxon>Vibrio</taxon>
    </lineage>
</organism>
<accession>A0AAN1PMS3</accession>
<dbReference type="EMBL" id="CP019290">
    <property type="protein sequence ID" value="AXX59507.1"/>
    <property type="molecule type" value="Genomic_DNA"/>
</dbReference>
<keyword evidence="1" id="KW-1133">Transmembrane helix</keyword>
<sequence length="52" mass="5644">MFAEKNDITVCHSVKWLDVCVVIVFIGIGFGLLDLNGFVSGSTSFSFVLSMV</sequence>
<reference evidence="2 3" key="1">
    <citation type="submission" date="2017-01" db="EMBL/GenBank/DDBJ databases">
        <title>Complete Genome Sequence of Vibrio vulnificus FORC_053.</title>
        <authorList>
            <consortium name="Food-borne Pathogen Omics Research Center"/>
            <person name="Chung H.Y."/>
            <person name="Na E.J."/>
            <person name="Song J.S."/>
            <person name="Kim H."/>
            <person name="Lee J.-H."/>
            <person name="Ryu S."/>
            <person name="Choi S.H."/>
        </authorList>
    </citation>
    <scope>NUCLEOTIDE SEQUENCE [LARGE SCALE GENOMIC DNA]</scope>
    <source>
        <strain evidence="2 3">FORC_053</strain>
    </source>
</reference>
<name>A0AAN1PMS3_VIBVL</name>
<evidence type="ECO:0000313" key="2">
    <source>
        <dbReference type="EMBL" id="AXX59507.1"/>
    </source>
</evidence>
<keyword evidence="1" id="KW-0812">Transmembrane</keyword>